<sequence>PLSIFAVFPPDVSLTSQSFILQLNIIDEPSLLLLLLSHLSPFIPFSSQSIHFTTIIRSTRSTVFLLRCHFLPVFILPLQLRHSHRQFVLFRSHFSQLSMEIECECGLPVNHFQCVLSIIRSPLCCSRFRDCLL</sequence>
<reference evidence="1" key="1">
    <citation type="submission" date="2023-10" db="EMBL/GenBank/DDBJ databases">
        <title>Genome assembly of Pristionchus species.</title>
        <authorList>
            <person name="Yoshida K."/>
            <person name="Sommer R.J."/>
        </authorList>
    </citation>
    <scope>NUCLEOTIDE SEQUENCE</scope>
    <source>
        <strain evidence="1">RS0144</strain>
    </source>
</reference>
<name>A0AAV5SST6_9BILA</name>
<gene>
    <name evidence="1" type="ORF">PENTCL1PPCAC_7323</name>
</gene>
<organism evidence="1 2">
    <name type="scientific">Pristionchus entomophagus</name>
    <dbReference type="NCBI Taxonomy" id="358040"/>
    <lineage>
        <taxon>Eukaryota</taxon>
        <taxon>Metazoa</taxon>
        <taxon>Ecdysozoa</taxon>
        <taxon>Nematoda</taxon>
        <taxon>Chromadorea</taxon>
        <taxon>Rhabditida</taxon>
        <taxon>Rhabditina</taxon>
        <taxon>Diplogasteromorpha</taxon>
        <taxon>Diplogasteroidea</taxon>
        <taxon>Neodiplogasteridae</taxon>
        <taxon>Pristionchus</taxon>
    </lineage>
</organism>
<dbReference type="AlphaFoldDB" id="A0AAV5SST6"/>
<feature type="non-terminal residue" evidence="1">
    <location>
        <position position="1"/>
    </location>
</feature>
<evidence type="ECO:0000313" key="1">
    <source>
        <dbReference type="EMBL" id="GMS85148.1"/>
    </source>
</evidence>
<proteinExistence type="predicted"/>
<accession>A0AAV5SST6</accession>
<protein>
    <recommendedName>
        <fullName evidence="3">G protein-coupled receptor</fullName>
    </recommendedName>
</protein>
<evidence type="ECO:0008006" key="3">
    <source>
        <dbReference type="Google" id="ProtNLM"/>
    </source>
</evidence>
<dbReference type="Proteomes" id="UP001432027">
    <property type="component" value="Unassembled WGS sequence"/>
</dbReference>
<keyword evidence="2" id="KW-1185">Reference proteome</keyword>
<evidence type="ECO:0000313" key="2">
    <source>
        <dbReference type="Proteomes" id="UP001432027"/>
    </source>
</evidence>
<comment type="caution">
    <text evidence="1">The sequence shown here is derived from an EMBL/GenBank/DDBJ whole genome shotgun (WGS) entry which is preliminary data.</text>
</comment>
<dbReference type="EMBL" id="BTSX01000002">
    <property type="protein sequence ID" value="GMS85148.1"/>
    <property type="molecule type" value="Genomic_DNA"/>
</dbReference>
<feature type="non-terminal residue" evidence="1">
    <location>
        <position position="133"/>
    </location>
</feature>